<dbReference type="EMBL" id="VSRR010107701">
    <property type="protein sequence ID" value="MPC96874.1"/>
    <property type="molecule type" value="Genomic_DNA"/>
</dbReference>
<evidence type="ECO:0000313" key="3">
    <source>
        <dbReference type="Proteomes" id="UP000324222"/>
    </source>
</evidence>
<gene>
    <name evidence="2" type="ORF">E2C01_092154</name>
</gene>
<protein>
    <submittedName>
        <fullName evidence="2">Uncharacterized protein</fullName>
    </submittedName>
</protein>
<comment type="caution">
    <text evidence="2">The sequence shown here is derived from an EMBL/GenBank/DDBJ whole genome shotgun (WGS) entry which is preliminary data.</text>
</comment>
<dbReference type="AlphaFoldDB" id="A0A5B7JX06"/>
<feature type="compositionally biased region" description="Acidic residues" evidence="1">
    <location>
        <begin position="23"/>
        <end position="32"/>
    </location>
</feature>
<feature type="region of interest" description="Disordered" evidence="1">
    <location>
        <begin position="23"/>
        <end position="44"/>
    </location>
</feature>
<proteinExistence type="predicted"/>
<sequence length="53" mass="5633">MCPACPSLGVDVYVHRQLVHVEEEVEEGEQESEEGKHLEPTTAAASIVAAVSA</sequence>
<keyword evidence="3" id="KW-1185">Reference proteome</keyword>
<organism evidence="2 3">
    <name type="scientific">Portunus trituberculatus</name>
    <name type="common">Swimming crab</name>
    <name type="synonym">Neptunus trituberculatus</name>
    <dbReference type="NCBI Taxonomy" id="210409"/>
    <lineage>
        <taxon>Eukaryota</taxon>
        <taxon>Metazoa</taxon>
        <taxon>Ecdysozoa</taxon>
        <taxon>Arthropoda</taxon>
        <taxon>Crustacea</taxon>
        <taxon>Multicrustacea</taxon>
        <taxon>Malacostraca</taxon>
        <taxon>Eumalacostraca</taxon>
        <taxon>Eucarida</taxon>
        <taxon>Decapoda</taxon>
        <taxon>Pleocyemata</taxon>
        <taxon>Brachyura</taxon>
        <taxon>Eubrachyura</taxon>
        <taxon>Portunoidea</taxon>
        <taxon>Portunidae</taxon>
        <taxon>Portuninae</taxon>
        <taxon>Portunus</taxon>
    </lineage>
</organism>
<accession>A0A5B7JX06</accession>
<evidence type="ECO:0000256" key="1">
    <source>
        <dbReference type="SAM" id="MobiDB-lite"/>
    </source>
</evidence>
<evidence type="ECO:0000313" key="2">
    <source>
        <dbReference type="EMBL" id="MPC96874.1"/>
    </source>
</evidence>
<reference evidence="2 3" key="1">
    <citation type="submission" date="2019-05" db="EMBL/GenBank/DDBJ databases">
        <title>Another draft genome of Portunus trituberculatus and its Hox gene families provides insights of decapod evolution.</title>
        <authorList>
            <person name="Jeong J.-H."/>
            <person name="Song I."/>
            <person name="Kim S."/>
            <person name="Choi T."/>
            <person name="Kim D."/>
            <person name="Ryu S."/>
            <person name="Kim W."/>
        </authorList>
    </citation>
    <scope>NUCLEOTIDE SEQUENCE [LARGE SCALE GENOMIC DNA]</scope>
    <source>
        <tissue evidence="2">Muscle</tissue>
    </source>
</reference>
<name>A0A5B7JX06_PORTR</name>
<dbReference type="Proteomes" id="UP000324222">
    <property type="component" value="Unassembled WGS sequence"/>
</dbReference>